<dbReference type="STRING" id="455432.AWN90_07085"/>
<dbReference type="InterPro" id="IPR004401">
    <property type="entry name" value="YbaB/EbfC"/>
</dbReference>
<organism evidence="2 3">
    <name type="scientific">Nocardia terpenica</name>
    <dbReference type="NCBI Taxonomy" id="455432"/>
    <lineage>
        <taxon>Bacteria</taxon>
        <taxon>Bacillati</taxon>
        <taxon>Actinomycetota</taxon>
        <taxon>Actinomycetes</taxon>
        <taxon>Mycobacteriales</taxon>
        <taxon>Nocardiaceae</taxon>
        <taxon>Nocardia</taxon>
    </lineage>
</organism>
<reference evidence="2 3" key="1">
    <citation type="submission" date="2016-04" db="EMBL/GenBank/DDBJ databases">
        <authorList>
            <person name="Evans L.H."/>
            <person name="Alamgir A."/>
            <person name="Owens N."/>
            <person name="Weber N.D."/>
            <person name="Virtaneva K."/>
            <person name="Barbian K."/>
            <person name="Babar A."/>
            <person name="Rosenke K."/>
        </authorList>
    </citation>
    <scope>NUCLEOTIDE SEQUENCE [LARGE SCALE GENOMIC DNA]</scope>
    <source>
        <strain evidence="2 3">IFM 0406</strain>
    </source>
</reference>
<sequence length="142" mass="15272">MADTPIRAEATKQHRATASSRTGAVTIEVGADGAIHGIDLSDTGQRLPAERVAALIAALHERALAAARAMVDEATRASEMAATPVRFDENASPRDGVIGSPLEPDPAPVTHDPSLDDLEDEDEYYRGFVIVHEDDHRPRRGR</sequence>
<dbReference type="InterPro" id="IPR036894">
    <property type="entry name" value="YbaB-like_sf"/>
</dbReference>
<gene>
    <name evidence="2" type="ORF">AWN90_07085</name>
</gene>
<feature type="region of interest" description="Disordered" evidence="1">
    <location>
        <begin position="1"/>
        <end position="21"/>
    </location>
</feature>
<dbReference type="Gene3D" id="3.30.1310.10">
    <property type="entry name" value="Nucleoid-associated protein YbaB-like domain"/>
    <property type="match status" value="1"/>
</dbReference>
<accession>A0A161X9K7</accession>
<evidence type="ECO:0008006" key="4">
    <source>
        <dbReference type="Google" id="ProtNLM"/>
    </source>
</evidence>
<keyword evidence="3" id="KW-1185">Reference proteome</keyword>
<dbReference type="AlphaFoldDB" id="A0A161X9K7"/>
<dbReference type="GO" id="GO:0003677">
    <property type="term" value="F:DNA binding"/>
    <property type="evidence" value="ECO:0007669"/>
    <property type="project" value="InterPro"/>
</dbReference>
<proteinExistence type="predicted"/>
<evidence type="ECO:0000313" key="3">
    <source>
        <dbReference type="Proteomes" id="UP000076512"/>
    </source>
</evidence>
<protein>
    <recommendedName>
        <fullName evidence="4">YbaB/EbfC family DNA-binding protein</fullName>
    </recommendedName>
</protein>
<dbReference type="Pfam" id="PF02575">
    <property type="entry name" value="YbaB_DNA_bd"/>
    <property type="match status" value="1"/>
</dbReference>
<feature type="region of interest" description="Disordered" evidence="1">
    <location>
        <begin position="81"/>
        <end position="118"/>
    </location>
</feature>
<comment type="caution">
    <text evidence="2">The sequence shown here is derived from an EMBL/GenBank/DDBJ whole genome shotgun (WGS) entry which is preliminary data.</text>
</comment>
<dbReference type="Proteomes" id="UP000076512">
    <property type="component" value="Unassembled WGS sequence"/>
</dbReference>
<dbReference type="RefSeq" id="WP_067578742.1">
    <property type="nucleotide sequence ID" value="NZ_JABMCZ010000002.1"/>
</dbReference>
<dbReference type="EMBL" id="LWGR01000017">
    <property type="protein sequence ID" value="KZM69778.1"/>
    <property type="molecule type" value="Genomic_DNA"/>
</dbReference>
<evidence type="ECO:0000256" key="1">
    <source>
        <dbReference type="SAM" id="MobiDB-lite"/>
    </source>
</evidence>
<name>A0A161X9K7_9NOCA</name>
<evidence type="ECO:0000313" key="2">
    <source>
        <dbReference type="EMBL" id="KZM69778.1"/>
    </source>
</evidence>